<dbReference type="AlphaFoldDB" id="E9J9X8"/>
<proteinExistence type="predicted"/>
<organism>
    <name type="scientific">Solenopsis invicta</name>
    <name type="common">Red imported fire ant</name>
    <name type="synonym">Solenopsis wagneri</name>
    <dbReference type="NCBI Taxonomy" id="13686"/>
    <lineage>
        <taxon>Eukaryota</taxon>
        <taxon>Metazoa</taxon>
        <taxon>Ecdysozoa</taxon>
        <taxon>Arthropoda</taxon>
        <taxon>Hexapoda</taxon>
        <taxon>Insecta</taxon>
        <taxon>Pterygota</taxon>
        <taxon>Neoptera</taxon>
        <taxon>Endopterygota</taxon>
        <taxon>Hymenoptera</taxon>
        <taxon>Apocrita</taxon>
        <taxon>Aculeata</taxon>
        <taxon>Formicoidea</taxon>
        <taxon>Formicidae</taxon>
        <taxon>Myrmicinae</taxon>
        <taxon>Solenopsis</taxon>
    </lineage>
</organism>
<dbReference type="HOGENOM" id="CLU_1369311_0_0_1"/>
<evidence type="ECO:0000256" key="1">
    <source>
        <dbReference type="SAM" id="Phobius"/>
    </source>
</evidence>
<keyword evidence="1" id="KW-1133">Transmembrane helix</keyword>
<accession>E9J9X8</accession>
<name>E9J9X8_SOLIN</name>
<evidence type="ECO:0000313" key="2">
    <source>
        <dbReference type="EMBL" id="EFZ10375.1"/>
    </source>
</evidence>
<keyword evidence="1" id="KW-0472">Membrane</keyword>
<protein>
    <submittedName>
        <fullName evidence="2">Uncharacterized protein</fullName>
    </submittedName>
</protein>
<feature type="non-terminal residue" evidence="2">
    <location>
        <position position="1"/>
    </location>
</feature>
<feature type="non-terminal residue" evidence="2">
    <location>
        <position position="200"/>
    </location>
</feature>
<keyword evidence="1" id="KW-0812">Transmembrane</keyword>
<sequence length="200" mass="23606">RYIVDKTRFLRIILDRSLFGKEQLKFLYQRGKKIVDIIAFLSGMLWAAHLQTLITLYRSLFRSTVKYGVQIFSCWRIGVCSGADYMACLHVPRIVDKIANLPDRDTLQAVQPFLLELINNDYQRNLKKQGQNVRSIISKNLSREEIVIVNRIRSNHYNLVYSQYQKNIVQSQYCHCAENKKDINHVVFYSPLYREKPLMK</sequence>
<reference evidence="2" key="1">
    <citation type="journal article" date="2011" name="Proc. Natl. Acad. Sci. U.S.A.">
        <title>The genome of the fire ant Solenopsis invicta.</title>
        <authorList>
            <person name="Wurm Y."/>
            <person name="Wang J."/>
            <person name="Riba-Grognuz O."/>
            <person name="Corona M."/>
            <person name="Nygaard S."/>
            <person name="Hunt B.G."/>
            <person name="Ingram K.K."/>
            <person name="Falquet L."/>
            <person name="Nipitwattanaphon M."/>
            <person name="Gotzek D."/>
            <person name="Dijkstra M.B."/>
            <person name="Oettler J."/>
            <person name="Comtesse F."/>
            <person name="Shih C.J."/>
            <person name="Wu W.J."/>
            <person name="Yang C.C."/>
            <person name="Thomas J."/>
            <person name="Beaudoing E."/>
            <person name="Pradervand S."/>
            <person name="Flegel V."/>
            <person name="Cook E.D."/>
            <person name="Fabbretti R."/>
            <person name="Stockinger H."/>
            <person name="Long L."/>
            <person name="Farmerie W.G."/>
            <person name="Oakey J."/>
            <person name="Boomsma J.J."/>
            <person name="Pamilo P."/>
            <person name="Yi S.V."/>
            <person name="Heinze J."/>
            <person name="Goodisman M.A."/>
            <person name="Farinelli L."/>
            <person name="Harshman K."/>
            <person name="Hulo N."/>
            <person name="Cerutti L."/>
            <person name="Xenarios I."/>
            <person name="Shoemaker D."/>
            <person name="Keller L."/>
        </authorList>
    </citation>
    <scope>NUCLEOTIDE SEQUENCE [LARGE SCALE GENOMIC DNA]</scope>
</reference>
<feature type="transmembrane region" description="Helical" evidence="1">
    <location>
        <begin position="34"/>
        <end position="57"/>
    </location>
</feature>
<gene>
    <name evidence="2" type="ORF">SINV_05430</name>
</gene>
<dbReference type="EMBL" id="GL769530">
    <property type="protein sequence ID" value="EFZ10375.1"/>
    <property type="molecule type" value="Genomic_DNA"/>
</dbReference>